<protein>
    <submittedName>
        <fullName evidence="2">Uncharacterized protein</fullName>
    </submittedName>
</protein>
<dbReference type="EMBL" id="JAESVG020000001">
    <property type="protein sequence ID" value="KAG8631043.1"/>
    <property type="molecule type" value="Genomic_DNA"/>
</dbReference>
<feature type="region of interest" description="Disordered" evidence="1">
    <location>
        <begin position="182"/>
        <end position="209"/>
    </location>
</feature>
<sequence>MYRPSPHVRMNDKFETNVHRENIIAKRSRVLARFYRLTAAEYGTKVQQGLWAVRERSWDHLERRLETIEDEETMDMNEQNFLEAWHRRLDFVEQFRGSDGEYRPEYAMEMVKFWNKNKPHTLPRMSLFTLELFVPEKLGETLRDIKRRSDWEWEMVDKRSLNFTHVDYGRLMASIAQFSPMEMDPTPPHVVSSTEEHCDRSEGSTGQRS</sequence>
<evidence type="ECO:0000313" key="2">
    <source>
        <dbReference type="EMBL" id="KAG8631043.1"/>
    </source>
</evidence>
<proteinExistence type="predicted"/>
<reference evidence="2" key="1">
    <citation type="submission" date="2021-07" db="EMBL/GenBank/DDBJ databases">
        <title>Elsinoe batatas strain:CRI-CJ2 Genome sequencing and assembly.</title>
        <authorList>
            <person name="Huang L."/>
        </authorList>
    </citation>
    <scope>NUCLEOTIDE SEQUENCE</scope>
    <source>
        <strain evidence="2">CRI-CJ2</strain>
    </source>
</reference>
<name>A0A8K0LF48_9PEZI</name>
<keyword evidence="3" id="KW-1185">Reference proteome</keyword>
<organism evidence="2 3">
    <name type="scientific">Elsinoe batatas</name>
    <dbReference type="NCBI Taxonomy" id="2601811"/>
    <lineage>
        <taxon>Eukaryota</taxon>
        <taxon>Fungi</taxon>
        <taxon>Dikarya</taxon>
        <taxon>Ascomycota</taxon>
        <taxon>Pezizomycotina</taxon>
        <taxon>Dothideomycetes</taxon>
        <taxon>Dothideomycetidae</taxon>
        <taxon>Myriangiales</taxon>
        <taxon>Elsinoaceae</taxon>
        <taxon>Elsinoe</taxon>
    </lineage>
</organism>
<dbReference type="AlphaFoldDB" id="A0A8K0LF48"/>
<comment type="caution">
    <text evidence="2">The sequence shown here is derived from an EMBL/GenBank/DDBJ whole genome shotgun (WGS) entry which is preliminary data.</text>
</comment>
<gene>
    <name evidence="2" type="ORF">KVT40_000183</name>
</gene>
<evidence type="ECO:0000256" key="1">
    <source>
        <dbReference type="SAM" id="MobiDB-lite"/>
    </source>
</evidence>
<dbReference type="OrthoDB" id="10297571at2759"/>
<accession>A0A8K0LF48</accession>
<dbReference type="Proteomes" id="UP000809789">
    <property type="component" value="Unassembled WGS sequence"/>
</dbReference>
<evidence type="ECO:0000313" key="3">
    <source>
        <dbReference type="Proteomes" id="UP000809789"/>
    </source>
</evidence>